<gene>
    <name evidence="2" type="ORF">ATK78_0623</name>
</gene>
<evidence type="ECO:0000313" key="3">
    <source>
        <dbReference type="Proteomes" id="UP000295620"/>
    </source>
</evidence>
<proteinExistence type="predicted"/>
<keyword evidence="1" id="KW-0472">Membrane</keyword>
<accession>A0A4R6T1W8</accession>
<dbReference type="OrthoDB" id="667067at2"/>
<sequence length="330" mass="37375">MSIKKLSKTSWKIEPGRVTIYPYGLLYIFAAIITVLFSSLIVIYISFLNVPIADSLFVILFALLPVVLFWGFATTRIEFDSEKGRMRKLFMGFLPVNSIPFSSLHGISPVVNVAGGYNYRMFRKDARYGKGIVVSSGYAKNDDPNAIAFVGEAVPLIHGYLEQHDTPADFVSEPINFYRFFNQEGSVYTVKNKKTGAILFGLMFIALGLWLTTTETDGIFVKIFLVAFVVFIGLIFINAAYTKITFDTAAHTIQRTGLVKFWHREYQLSNYAGLQTVRRSINFVYAGTDINMYFNIPEKNGKQEILTVSSFKKSTDIERFIQEVYQIMGI</sequence>
<dbReference type="Proteomes" id="UP000295620">
    <property type="component" value="Unassembled WGS sequence"/>
</dbReference>
<name>A0A4R6T1W8_9SPHI</name>
<feature type="transmembrane region" description="Helical" evidence="1">
    <location>
        <begin position="57"/>
        <end position="79"/>
    </location>
</feature>
<keyword evidence="1" id="KW-0812">Transmembrane</keyword>
<feature type="transmembrane region" description="Helical" evidence="1">
    <location>
        <begin position="196"/>
        <end position="213"/>
    </location>
</feature>
<dbReference type="EMBL" id="SNYC01000003">
    <property type="protein sequence ID" value="TDQ11500.1"/>
    <property type="molecule type" value="Genomic_DNA"/>
</dbReference>
<protein>
    <submittedName>
        <fullName evidence="2">Uncharacterized protein</fullName>
    </submittedName>
</protein>
<dbReference type="RefSeq" id="WP_133574571.1">
    <property type="nucleotide sequence ID" value="NZ_SNYC01000003.1"/>
</dbReference>
<evidence type="ECO:0000313" key="2">
    <source>
        <dbReference type="EMBL" id="TDQ11500.1"/>
    </source>
</evidence>
<comment type="caution">
    <text evidence="2">The sequence shown here is derived from an EMBL/GenBank/DDBJ whole genome shotgun (WGS) entry which is preliminary data.</text>
</comment>
<evidence type="ECO:0000256" key="1">
    <source>
        <dbReference type="SAM" id="Phobius"/>
    </source>
</evidence>
<feature type="transmembrane region" description="Helical" evidence="1">
    <location>
        <begin position="219"/>
        <end position="241"/>
    </location>
</feature>
<dbReference type="AlphaFoldDB" id="A0A4R6T1W8"/>
<feature type="transmembrane region" description="Helical" evidence="1">
    <location>
        <begin position="20"/>
        <end position="45"/>
    </location>
</feature>
<organism evidence="2 3">
    <name type="scientific">Pedobacter metabolipauper</name>
    <dbReference type="NCBI Taxonomy" id="425513"/>
    <lineage>
        <taxon>Bacteria</taxon>
        <taxon>Pseudomonadati</taxon>
        <taxon>Bacteroidota</taxon>
        <taxon>Sphingobacteriia</taxon>
        <taxon>Sphingobacteriales</taxon>
        <taxon>Sphingobacteriaceae</taxon>
        <taxon>Pedobacter</taxon>
    </lineage>
</organism>
<reference evidence="2 3" key="1">
    <citation type="submission" date="2019-03" db="EMBL/GenBank/DDBJ databases">
        <title>Genomic Encyclopedia of Archaeal and Bacterial Type Strains, Phase II (KMG-II): from individual species to whole genera.</title>
        <authorList>
            <person name="Goeker M."/>
        </authorList>
    </citation>
    <scope>NUCLEOTIDE SEQUENCE [LARGE SCALE GENOMIC DNA]</scope>
    <source>
        <strain evidence="2 3">DSM 19035</strain>
    </source>
</reference>
<keyword evidence="3" id="KW-1185">Reference proteome</keyword>
<keyword evidence="1" id="KW-1133">Transmembrane helix</keyword>